<comment type="caution">
    <text evidence="1">The sequence shown here is derived from an EMBL/GenBank/DDBJ whole genome shotgun (WGS) entry which is preliminary data.</text>
</comment>
<gene>
    <name evidence="1" type="ORF">GCM10022210_49010</name>
</gene>
<evidence type="ECO:0000313" key="2">
    <source>
        <dbReference type="Proteomes" id="UP001500742"/>
    </source>
</evidence>
<name>A0ABP7QYK7_9SPHI</name>
<reference evidence="2" key="1">
    <citation type="journal article" date="2019" name="Int. J. Syst. Evol. Microbiol.">
        <title>The Global Catalogue of Microorganisms (GCM) 10K type strain sequencing project: providing services to taxonomists for standard genome sequencing and annotation.</title>
        <authorList>
            <consortium name="The Broad Institute Genomics Platform"/>
            <consortium name="The Broad Institute Genome Sequencing Center for Infectious Disease"/>
            <person name="Wu L."/>
            <person name="Ma J."/>
        </authorList>
    </citation>
    <scope>NUCLEOTIDE SEQUENCE [LARGE SCALE GENOMIC DNA]</scope>
    <source>
        <strain evidence="2">JCM 16601</strain>
    </source>
</reference>
<evidence type="ECO:0000313" key="1">
    <source>
        <dbReference type="EMBL" id="GAA3989825.1"/>
    </source>
</evidence>
<dbReference type="EMBL" id="BAAAZC010000031">
    <property type="protein sequence ID" value="GAA3989825.1"/>
    <property type="molecule type" value="Genomic_DNA"/>
</dbReference>
<keyword evidence="2" id="KW-1185">Reference proteome</keyword>
<protein>
    <submittedName>
        <fullName evidence="1">Uncharacterized protein</fullName>
    </submittedName>
</protein>
<dbReference type="Proteomes" id="UP001500742">
    <property type="component" value="Unassembled WGS sequence"/>
</dbReference>
<organism evidence="1 2">
    <name type="scientific">Mucilaginibacter dorajii</name>
    <dbReference type="NCBI Taxonomy" id="692994"/>
    <lineage>
        <taxon>Bacteria</taxon>
        <taxon>Pseudomonadati</taxon>
        <taxon>Bacteroidota</taxon>
        <taxon>Sphingobacteriia</taxon>
        <taxon>Sphingobacteriales</taxon>
        <taxon>Sphingobacteriaceae</taxon>
        <taxon>Mucilaginibacter</taxon>
    </lineage>
</organism>
<sequence>MNLRGSPAFNHQKINIMQALHTFNNVQKAKLLHALFIHEIPGFLIYAQQLSAYIRDNPDEVRKVWKNQLFGVDFWFQLSEAADRKIKQYGRLLEKSSNVFADQLFDGYSALYLHHCLTTYTDKGRHKDPKFKLAVELIFNP</sequence>
<accession>A0ABP7QYK7</accession>
<proteinExistence type="predicted"/>